<feature type="region of interest" description="Disordered" evidence="1">
    <location>
        <begin position="1"/>
        <end position="107"/>
    </location>
</feature>
<dbReference type="AlphaFoldDB" id="A0A182IXL0"/>
<sequence length="270" mass="27642">MTRHPCPLTQALALTRTKSPKKESSVPASPSHTGGRESEVASPKAPSGATVNVSSASSNSSSAEPPAERAHSTSPDAGNSSSNVNHVHGADSAASSNGALDGSSSATTSAQASVRDLGAALHPAISVSQSLLAAAASVSRSVTPRISVSTSLTGPENGPSAGNGAGVHPGTSGRDSVSRAVAALQSNSSNGPNVDRAILQSPVNVSLTPFRTWLACSRGDVNDRSVLADLNRSTRTYRAARKSSRKSKRSNCNFYEPEQRMEQSTVIRMV</sequence>
<feature type="region of interest" description="Disordered" evidence="1">
    <location>
        <begin position="147"/>
        <end position="179"/>
    </location>
</feature>
<organism evidence="2">
    <name type="scientific">Anopheles atroparvus</name>
    <name type="common">European mosquito</name>
    <dbReference type="NCBI Taxonomy" id="41427"/>
    <lineage>
        <taxon>Eukaryota</taxon>
        <taxon>Metazoa</taxon>
        <taxon>Ecdysozoa</taxon>
        <taxon>Arthropoda</taxon>
        <taxon>Hexapoda</taxon>
        <taxon>Insecta</taxon>
        <taxon>Pterygota</taxon>
        <taxon>Neoptera</taxon>
        <taxon>Endopterygota</taxon>
        <taxon>Diptera</taxon>
        <taxon>Nematocera</taxon>
        <taxon>Culicoidea</taxon>
        <taxon>Culicidae</taxon>
        <taxon>Anophelinae</taxon>
        <taxon>Anopheles</taxon>
    </lineage>
</organism>
<feature type="compositionally biased region" description="Polar residues" evidence="1">
    <location>
        <begin position="72"/>
        <end position="85"/>
    </location>
</feature>
<protein>
    <submittedName>
        <fullName evidence="2">Uncharacterized protein</fullName>
    </submittedName>
</protein>
<dbReference type="EnsemblMetazoa" id="AATE007436-RA">
    <property type="protein sequence ID" value="AATE007436-PA.1"/>
    <property type="gene ID" value="AATE007436"/>
</dbReference>
<dbReference type="VEuPathDB" id="VectorBase:AATE007436"/>
<name>A0A182IXL0_ANOAO</name>
<evidence type="ECO:0000313" key="2">
    <source>
        <dbReference type="EnsemblMetazoa" id="AATE007436-PA.1"/>
    </source>
</evidence>
<evidence type="ECO:0000256" key="1">
    <source>
        <dbReference type="SAM" id="MobiDB-lite"/>
    </source>
</evidence>
<reference evidence="2" key="1">
    <citation type="submission" date="2022-08" db="UniProtKB">
        <authorList>
            <consortium name="EnsemblMetazoa"/>
        </authorList>
    </citation>
    <scope>IDENTIFICATION</scope>
    <source>
        <strain evidence="2">EBRO</strain>
    </source>
</reference>
<proteinExistence type="predicted"/>
<accession>A0A182IXL0</accession>
<feature type="compositionally biased region" description="Low complexity" evidence="1">
    <location>
        <begin position="51"/>
        <end position="63"/>
    </location>
</feature>